<reference evidence="1 2" key="1">
    <citation type="submission" date="2018-11" db="EMBL/GenBank/DDBJ databases">
        <title>Genome sequence and assembly of Colletotrichum spinosum.</title>
        <authorList>
            <person name="Gan P."/>
            <person name="Shirasu K."/>
        </authorList>
    </citation>
    <scope>NUCLEOTIDE SEQUENCE [LARGE SCALE GENOMIC DNA]</scope>
    <source>
        <strain evidence="1 2">CBS 515.97</strain>
    </source>
</reference>
<dbReference type="Proteomes" id="UP000295083">
    <property type="component" value="Unassembled WGS sequence"/>
</dbReference>
<evidence type="ECO:0008006" key="3">
    <source>
        <dbReference type="Google" id="ProtNLM"/>
    </source>
</evidence>
<dbReference type="AlphaFoldDB" id="A0A4R8Q682"/>
<name>A0A4R8Q682_9PEZI</name>
<organism evidence="1 2">
    <name type="scientific">Colletotrichum spinosum</name>
    <dbReference type="NCBI Taxonomy" id="1347390"/>
    <lineage>
        <taxon>Eukaryota</taxon>
        <taxon>Fungi</taxon>
        <taxon>Dikarya</taxon>
        <taxon>Ascomycota</taxon>
        <taxon>Pezizomycotina</taxon>
        <taxon>Sordariomycetes</taxon>
        <taxon>Hypocreomycetidae</taxon>
        <taxon>Glomerellales</taxon>
        <taxon>Glomerellaceae</taxon>
        <taxon>Colletotrichum</taxon>
        <taxon>Colletotrichum orbiculare species complex</taxon>
    </lineage>
</organism>
<dbReference type="EMBL" id="QAPG01000084">
    <property type="protein sequence ID" value="TDZ32216.1"/>
    <property type="molecule type" value="Genomic_DNA"/>
</dbReference>
<dbReference type="InterPro" id="IPR036047">
    <property type="entry name" value="F-box-like_dom_sf"/>
</dbReference>
<comment type="caution">
    <text evidence="1">The sequence shown here is derived from an EMBL/GenBank/DDBJ whole genome shotgun (WGS) entry which is preliminary data.</text>
</comment>
<sequence>MDSTALSPSPIPYRSDGDLSRKDVVYTGYYPSAKCDRHDAADASGKDLTKRLPLEIWLDIMDYLGLDDLYFLRQTSRLFIWLFSHQSFALFRCRDLIPEPDNRPKEVPKLREWLSATRTSILERLGMVQSPQRSEPAASSASRHLEEAQLPRTWARMDEFNFSQLSLQERDKVQSRLVEYSLCQSCKSSKPTPNNAPLEKQMLYCYGCKRTHMMTTWFSDGRLADEPKCIAWEGKLRLCPHRHISLADEIVWRHGRSTTGPIEKCGRCVSLMKDVWEAAPTLSYYDQEFTLAHDWSLTVCTIPPGSILTKEKLISGLRGLAPLNDILCPHVSFQDESLMRPFEWGRCTCFQDPSSPAGSCHTNKDQHQGFREQCCCCACGNLSNPASFGKFTNPRPMLHGLTCKRCPAEYTWVLKGRKVMLSMHREFRSFLVYQKSRGRATGRLDIRSWDLPGWLLSLDPQTFVGNGATRRYASCEKETCLNPHHTSSKRTSSVESDWLAPTIHDEGRHLAWTGQGWISGRLRGVYVWPDW</sequence>
<proteinExistence type="predicted"/>
<gene>
    <name evidence="1" type="ORF">C8035_v000749</name>
</gene>
<evidence type="ECO:0000313" key="2">
    <source>
        <dbReference type="Proteomes" id="UP000295083"/>
    </source>
</evidence>
<accession>A0A4R8Q682</accession>
<dbReference type="SUPFAM" id="SSF81383">
    <property type="entry name" value="F-box domain"/>
    <property type="match status" value="1"/>
</dbReference>
<evidence type="ECO:0000313" key="1">
    <source>
        <dbReference type="EMBL" id="TDZ32216.1"/>
    </source>
</evidence>
<protein>
    <recommendedName>
        <fullName evidence="3">F-box domain-containing protein</fullName>
    </recommendedName>
</protein>
<keyword evidence="2" id="KW-1185">Reference proteome</keyword>